<proteinExistence type="predicted"/>
<gene>
    <name evidence="2" type="ORF">H920_16458</name>
</gene>
<evidence type="ECO:0000256" key="1">
    <source>
        <dbReference type="SAM" id="MobiDB-lite"/>
    </source>
</evidence>
<reference evidence="2 3" key="1">
    <citation type="submission" date="2013-11" db="EMBL/GenBank/DDBJ databases">
        <title>The Damaraland mole rat (Fukomys damarensis) genome and evolution of African mole rats.</title>
        <authorList>
            <person name="Gladyshev V.N."/>
            <person name="Fang X."/>
        </authorList>
    </citation>
    <scope>NUCLEOTIDE SEQUENCE [LARGE SCALE GENOMIC DNA]</scope>
    <source>
        <tissue evidence="2">Liver</tissue>
    </source>
</reference>
<keyword evidence="3" id="KW-1185">Reference proteome</keyword>
<feature type="region of interest" description="Disordered" evidence="1">
    <location>
        <begin position="120"/>
        <end position="146"/>
    </location>
</feature>
<organism evidence="2 3">
    <name type="scientific">Fukomys damarensis</name>
    <name type="common">Damaraland mole rat</name>
    <name type="synonym">Cryptomys damarensis</name>
    <dbReference type="NCBI Taxonomy" id="885580"/>
    <lineage>
        <taxon>Eukaryota</taxon>
        <taxon>Metazoa</taxon>
        <taxon>Chordata</taxon>
        <taxon>Craniata</taxon>
        <taxon>Vertebrata</taxon>
        <taxon>Euteleostomi</taxon>
        <taxon>Mammalia</taxon>
        <taxon>Eutheria</taxon>
        <taxon>Euarchontoglires</taxon>
        <taxon>Glires</taxon>
        <taxon>Rodentia</taxon>
        <taxon>Hystricomorpha</taxon>
        <taxon>Bathyergidae</taxon>
        <taxon>Fukomys</taxon>
    </lineage>
</organism>
<dbReference type="Proteomes" id="UP000028990">
    <property type="component" value="Unassembled WGS sequence"/>
</dbReference>
<protein>
    <submittedName>
        <fullName evidence="2">Uncharacterized protein</fullName>
    </submittedName>
</protein>
<dbReference type="AlphaFoldDB" id="A0A091CS78"/>
<feature type="compositionally biased region" description="Polar residues" evidence="1">
    <location>
        <begin position="64"/>
        <end position="78"/>
    </location>
</feature>
<dbReference type="EMBL" id="KN124115">
    <property type="protein sequence ID" value="KFO22164.1"/>
    <property type="molecule type" value="Genomic_DNA"/>
</dbReference>
<evidence type="ECO:0000313" key="3">
    <source>
        <dbReference type="Proteomes" id="UP000028990"/>
    </source>
</evidence>
<name>A0A091CS78_FUKDA</name>
<sequence length="217" mass="23212">MVLGGVRWAGVTDPEAVPLNQASEGAWLCPSIISSSRAHGPLQDAEHLDQEATATGKCERRDLCSSTPDTAPASSQSKEALHPSPRYSSRRLLLAWLLSSRASHTSATVTAEVADATDMQPLSTLPSKLPAMASDQSQSRKSPRRCPARMRTILSLRCSGERIGAPGHAPPRCPLASHIFLCFCTAKTLSNSTTSNLLLPEGKQDTPTLSHLYSQLT</sequence>
<feature type="region of interest" description="Disordered" evidence="1">
    <location>
        <begin position="59"/>
        <end position="84"/>
    </location>
</feature>
<accession>A0A091CS78</accession>
<evidence type="ECO:0000313" key="2">
    <source>
        <dbReference type="EMBL" id="KFO22164.1"/>
    </source>
</evidence>